<evidence type="ECO:0000313" key="3">
    <source>
        <dbReference type="Proteomes" id="UP000748531"/>
    </source>
</evidence>
<comment type="caution">
    <text evidence="2">The sequence shown here is derived from an EMBL/GenBank/DDBJ whole genome shotgun (WGS) entry which is preliminary data.</text>
</comment>
<name>A0A8J4TK44_9TREM</name>
<organism evidence="2 3">
    <name type="scientific">Paragonimus heterotremus</name>
    <dbReference type="NCBI Taxonomy" id="100268"/>
    <lineage>
        <taxon>Eukaryota</taxon>
        <taxon>Metazoa</taxon>
        <taxon>Spiralia</taxon>
        <taxon>Lophotrochozoa</taxon>
        <taxon>Platyhelminthes</taxon>
        <taxon>Trematoda</taxon>
        <taxon>Digenea</taxon>
        <taxon>Plagiorchiida</taxon>
        <taxon>Troglotremata</taxon>
        <taxon>Troglotrematidae</taxon>
        <taxon>Paragonimus</taxon>
    </lineage>
</organism>
<keyword evidence="3" id="KW-1185">Reference proteome</keyword>
<feature type="compositionally biased region" description="Basic and acidic residues" evidence="1">
    <location>
        <begin position="55"/>
        <end position="68"/>
    </location>
</feature>
<feature type="compositionally biased region" description="Basic and acidic residues" evidence="1">
    <location>
        <begin position="77"/>
        <end position="86"/>
    </location>
</feature>
<feature type="region of interest" description="Disordered" evidence="1">
    <location>
        <begin position="55"/>
        <end position="86"/>
    </location>
</feature>
<proteinExistence type="predicted"/>
<dbReference type="OrthoDB" id="6284265at2759"/>
<accession>A0A8J4TK44</accession>
<protein>
    <submittedName>
        <fullName evidence="2">Uncharacterized protein</fullName>
    </submittedName>
</protein>
<dbReference type="AlphaFoldDB" id="A0A8J4TK44"/>
<dbReference type="Proteomes" id="UP000748531">
    <property type="component" value="Unassembled WGS sequence"/>
</dbReference>
<evidence type="ECO:0000313" key="2">
    <source>
        <dbReference type="EMBL" id="KAF5403201.1"/>
    </source>
</evidence>
<sequence length="86" mass="9725">MKGIEQRKAEDVKLVNTQMHLIRAPNARVKKPTTDTSGSLASDIPMDYQSALEESMSKLETEVEKESSKPLQKLRTKKEQKLLAKL</sequence>
<gene>
    <name evidence="2" type="ORF">PHET_03145</name>
</gene>
<evidence type="ECO:0000256" key="1">
    <source>
        <dbReference type="SAM" id="MobiDB-lite"/>
    </source>
</evidence>
<dbReference type="EMBL" id="LUCH01001363">
    <property type="protein sequence ID" value="KAF5403201.1"/>
    <property type="molecule type" value="Genomic_DNA"/>
</dbReference>
<reference evidence="2" key="1">
    <citation type="submission" date="2019-05" db="EMBL/GenBank/DDBJ databases">
        <title>Annotation for the trematode Paragonimus heterotremus.</title>
        <authorList>
            <person name="Choi Y.-J."/>
        </authorList>
    </citation>
    <scope>NUCLEOTIDE SEQUENCE</scope>
    <source>
        <strain evidence="2">LC</strain>
    </source>
</reference>